<proteinExistence type="predicted"/>
<protein>
    <submittedName>
        <fullName evidence="1">Uncharacterized protein</fullName>
    </submittedName>
</protein>
<accession>A0AAD0ALS2</accession>
<dbReference type="RefSeq" id="WP_099987697.1">
    <property type="nucleotide sequence ID" value="NZ_CP024700.1"/>
</dbReference>
<gene>
    <name evidence="1" type="ORF">CTM74_07930</name>
</gene>
<name>A0AAD0ALS2_9FUSO</name>
<organism evidence="1 2">
    <name type="scientific">Fusobacterium pseudoperiodonticum</name>
    <dbReference type="NCBI Taxonomy" id="2663009"/>
    <lineage>
        <taxon>Bacteria</taxon>
        <taxon>Fusobacteriati</taxon>
        <taxon>Fusobacteriota</taxon>
        <taxon>Fusobacteriia</taxon>
        <taxon>Fusobacteriales</taxon>
        <taxon>Fusobacteriaceae</taxon>
        <taxon>Fusobacterium</taxon>
    </lineage>
</organism>
<sequence>MSIKLLKKLVNHEIKRFYVKNKLDRKDFIIDIEGEFKISFITHNYAQTRGWDNRIIIGATINKKLSKNKINYLILLYYIKKLLDNFSNHVY</sequence>
<evidence type="ECO:0000313" key="1">
    <source>
        <dbReference type="EMBL" id="ATV61756.1"/>
    </source>
</evidence>
<dbReference type="EMBL" id="CP024700">
    <property type="protein sequence ID" value="ATV61756.1"/>
    <property type="molecule type" value="Genomic_DNA"/>
</dbReference>
<evidence type="ECO:0000313" key="2">
    <source>
        <dbReference type="Proteomes" id="UP000228552"/>
    </source>
</evidence>
<dbReference type="AlphaFoldDB" id="A0AAD0ALS2"/>
<keyword evidence="2" id="KW-1185">Reference proteome</keyword>
<dbReference type="Proteomes" id="UP000228552">
    <property type="component" value="Chromosome"/>
</dbReference>
<reference evidence="1 2" key="1">
    <citation type="submission" date="2017-11" db="EMBL/GenBank/DDBJ databases">
        <title>Genome sequencing of Fusobacterium periodonticum KCOM 1263.</title>
        <authorList>
            <person name="Kook J.-K."/>
            <person name="Park S.-N."/>
            <person name="Lim Y.K."/>
        </authorList>
    </citation>
    <scope>NUCLEOTIDE SEQUENCE [LARGE SCALE GENOMIC DNA]</scope>
    <source>
        <strain evidence="1 2">KCOM 1263</strain>
    </source>
</reference>